<dbReference type="AlphaFoldDB" id="A0A183Q5R2"/>
<dbReference type="Pfam" id="PF18127">
    <property type="entry name" value="NAMPT_N"/>
    <property type="match status" value="1"/>
</dbReference>
<keyword evidence="3" id="KW-1185">Reference proteome</keyword>
<evidence type="ECO:0000313" key="3">
    <source>
        <dbReference type="Proteomes" id="UP000269396"/>
    </source>
</evidence>
<dbReference type="GO" id="GO:0009435">
    <property type="term" value="P:NAD+ biosynthetic process"/>
    <property type="evidence" value="ECO:0007669"/>
    <property type="project" value="TreeGrafter"/>
</dbReference>
<dbReference type="InterPro" id="IPR016471">
    <property type="entry name" value="Nicotinamide_PRibTrfase"/>
</dbReference>
<dbReference type="EMBL" id="UZAL01049164">
    <property type="protein sequence ID" value="VDP86074.1"/>
    <property type="molecule type" value="Genomic_DNA"/>
</dbReference>
<dbReference type="GO" id="GO:0047280">
    <property type="term" value="F:nicotinamide phosphoribosyltransferase activity"/>
    <property type="evidence" value="ECO:0007669"/>
    <property type="project" value="TreeGrafter"/>
</dbReference>
<dbReference type="InterPro" id="IPR041529">
    <property type="entry name" value="DUF5598"/>
</dbReference>
<dbReference type="Proteomes" id="UP000269396">
    <property type="component" value="Unassembled WGS sequence"/>
</dbReference>
<reference evidence="2 3" key="1">
    <citation type="submission" date="2018-11" db="EMBL/GenBank/DDBJ databases">
        <authorList>
            <consortium name="Pathogen Informatics"/>
        </authorList>
    </citation>
    <scope>NUCLEOTIDE SEQUENCE [LARGE SCALE GENOMIC DNA]</scope>
    <source>
        <strain>Denwood</strain>
        <strain evidence="3">Zambia</strain>
    </source>
</reference>
<evidence type="ECO:0000313" key="2">
    <source>
        <dbReference type="EMBL" id="VDP86074.1"/>
    </source>
</evidence>
<evidence type="ECO:0000259" key="1">
    <source>
        <dbReference type="Pfam" id="PF18127"/>
    </source>
</evidence>
<dbReference type="PANTHER" id="PTHR43816">
    <property type="entry name" value="NICOTINAMIDE PHOSPHORIBOSYLTRANSFERASE"/>
    <property type="match status" value="1"/>
</dbReference>
<dbReference type="STRING" id="31246.A0A183Q5R2"/>
<gene>
    <name evidence="2" type="ORF">SMTD_LOCUS21948</name>
</gene>
<name>A0A183Q5R2_9TREM</name>
<feature type="domain" description="Nicotinamide phosphoribosyltransferase N-terminal" evidence="1">
    <location>
        <begin position="12"/>
        <end position="97"/>
    </location>
</feature>
<proteinExistence type="predicted"/>
<organism evidence="2 3">
    <name type="scientific">Schistosoma mattheei</name>
    <dbReference type="NCBI Taxonomy" id="31246"/>
    <lineage>
        <taxon>Eukaryota</taxon>
        <taxon>Metazoa</taxon>
        <taxon>Spiralia</taxon>
        <taxon>Lophotrochozoa</taxon>
        <taxon>Platyhelminthes</taxon>
        <taxon>Trematoda</taxon>
        <taxon>Digenea</taxon>
        <taxon>Strigeidida</taxon>
        <taxon>Schistosomatoidea</taxon>
        <taxon>Schistosomatidae</taxon>
        <taxon>Schistosoma</taxon>
    </lineage>
</organism>
<dbReference type="PANTHER" id="PTHR43816:SF1">
    <property type="entry name" value="NICOTINAMIDE PHOSPHORIBOSYLTRANSFERASE"/>
    <property type="match status" value="1"/>
</dbReference>
<feature type="non-terminal residue" evidence="2">
    <location>
        <position position="98"/>
    </location>
</feature>
<accession>A0A183Q5R2</accession>
<protein>
    <recommendedName>
        <fullName evidence="1">Nicotinamide phosphoribosyltransferase N-terminal domain-containing protein</fullName>
    </recommendedName>
</protein>
<sequence length="98" mass="11357">MMSGLQSNTFDNIILLCDSYKVSHYSQYPAGTEFIYSYFESRGGRFPNSVFFGLQYILKKNLVGQVITHEKIDEAKSILLSHFGRDIFNEEGWRYIAN</sequence>